<feature type="transmembrane region" description="Helical" evidence="1">
    <location>
        <begin position="38"/>
        <end position="55"/>
    </location>
</feature>
<evidence type="ECO:0000313" key="3">
    <source>
        <dbReference type="Proteomes" id="UP000298484"/>
    </source>
</evidence>
<dbReference type="Proteomes" id="UP000298484">
    <property type="component" value="Unassembled WGS sequence"/>
</dbReference>
<feature type="transmembrane region" description="Helical" evidence="1">
    <location>
        <begin position="7"/>
        <end position="26"/>
    </location>
</feature>
<keyword evidence="3" id="KW-1185">Reference proteome</keyword>
<name>A0A4Y9A7L9_9BACI</name>
<proteinExistence type="predicted"/>
<dbReference type="AlphaFoldDB" id="A0A4Y9A7L9"/>
<feature type="transmembrane region" description="Helical" evidence="1">
    <location>
        <begin position="67"/>
        <end position="91"/>
    </location>
</feature>
<dbReference type="OrthoDB" id="2972366at2"/>
<keyword evidence="1" id="KW-0812">Transmembrane</keyword>
<reference evidence="2 3" key="1">
    <citation type="submission" date="2019-03" db="EMBL/GenBank/DDBJ databases">
        <title>Genome sequence of Lentibacillus salicampi ATCC BAA-719.</title>
        <authorList>
            <person name="Maclea K.S."/>
            <person name="Simoes Junior M."/>
        </authorList>
    </citation>
    <scope>NUCLEOTIDE SEQUENCE [LARGE SCALE GENOMIC DNA]</scope>
    <source>
        <strain evidence="2 3">ATCC BAA-719</strain>
    </source>
</reference>
<comment type="caution">
    <text evidence="2">The sequence shown here is derived from an EMBL/GenBank/DDBJ whole genome shotgun (WGS) entry which is preliminary data.</text>
</comment>
<organism evidence="2 3">
    <name type="scientific">Lentibacillus salicampi</name>
    <dbReference type="NCBI Taxonomy" id="175306"/>
    <lineage>
        <taxon>Bacteria</taxon>
        <taxon>Bacillati</taxon>
        <taxon>Bacillota</taxon>
        <taxon>Bacilli</taxon>
        <taxon>Bacillales</taxon>
        <taxon>Bacillaceae</taxon>
        <taxon>Lentibacillus</taxon>
    </lineage>
</organism>
<keyword evidence="1" id="KW-0472">Membrane</keyword>
<accession>A0A4Y9A7L9</accession>
<protein>
    <submittedName>
        <fullName evidence="2">Uncharacterized protein</fullName>
    </submittedName>
</protein>
<gene>
    <name evidence="2" type="ORF">E4U82_19555</name>
</gene>
<sequence>MRTRIFHILNIVILIIIVPISLLAWFGNAMSQVSSSGIDFAIMTTYVWWGAFYWIQLSRKETVWRVVWFLISFGVLSYWMTGGGASFWNLIFE</sequence>
<evidence type="ECO:0000313" key="2">
    <source>
        <dbReference type="EMBL" id="TFJ89704.1"/>
    </source>
</evidence>
<keyword evidence="1" id="KW-1133">Transmembrane helix</keyword>
<evidence type="ECO:0000256" key="1">
    <source>
        <dbReference type="SAM" id="Phobius"/>
    </source>
</evidence>
<dbReference type="EMBL" id="SRHY01000112">
    <property type="protein sequence ID" value="TFJ89704.1"/>
    <property type="molecule type" value="Genomic_DNA"/>
</dbReference>